<comment type="caution">
    <text evidence="9">The sequence shown here is derived from an EMBL/GenBank/DDBJ whole genome shotgun (WGS) entry which is preliminary data.</text>
</comment>
<proteinExistence type="predicted"/>
<organism evidence="9 10">
    <name type="scientific">Geranomyces variabilis</name>
    <dbReference type="NCBI Taxonomy" id="109894"/>
    <lineage>
        <taxon>Eukaryota</taxon>
        <taxon>Fungi</taxon>
        <taxon>Fungi incertae sedis</taxon>
        <taxon>Chytridiomycota</taxon>
        <taxon>Chytridiomycota incertae sedis</taxon>
        <taxon>Chytridiomycetes</taxon>
        <taxon>Spizellomycetales</taxon>
        <taxon>Powellomycetaceae</taxon>
        <taxon>Geranomyces</taxon>
    </lineage>
</organism>
<feature type="compositionally biased region" description="Low complexity" evidence="7">
    <location>
        <begin position="1265"/>
        <end position="1316"/>
    </location>
</feature>
<keyword evidence="6" id="KW-0175">Coiled coil</keyword>
<evidence type="ECO:0000259" key="8">
    <source>
        <dbReference type="PROSITE" id="PS51180"/>
    </source>
</evidence>
<dbReference type="Pfam" id="PF13949">
    <property type="entry name" value="ALIX_LYPXL_bnd"/>
    <property type="match status" value="1"/>
</dbReference>
<feature type="compositionally biased region" description="Pro residues" evidence="7">
    <location>
        <begin position="1045"/>
        <end position="1055"/>
    </location>
</feature>
<dbReference type="Pfam" id="PF03097">
    <property type="entry name" value="BRO1"/>
    <property type="match status" value="1"/>
</dbReference>
<evidence type="ECO:0000256" key="4">
    <source>
        <dbReference type="ARBA" id="ARBA00022753"/>
    </source>
</evidence>
<dbReference type="InterPro" id="IPR025304">
    <property type="entry name" value="ALIX_V_dom"/>
</dbReference>
<evidence type="ECO:0000313" key="10">
    <source>
        <dbReference type="Proteomes" id="UP001212152"/>
    </source>
</evidence>
<dbReference type="PROSITE" id="PS51180">
    <property type="entry name" value="BRO1"/>
    <property type="match status" value="1"/>
</dbReference>
<dbReference type="SMART" id="SM01041">
    <property type="entry name" value="BRO1"/>
    <property type="match status" value="1"/>
</dbReference>
<dbReference type="Gene3D" id="1.20.120.560">
    <property type="entry name" value="alix/aip1 in complex with the ypdl late domain"/>
    <property type="match status" value="1"/>
</dbReference>
<evidence type="ECO:0000256" key="3">
    <source>
        <dbReference type="ARBA" id="ARBA00022490"/>
    </source>
</evidence>
<feature type="compositionally biased region" description="Low complexity" evidence="7">
    <location>
        <begin position="828"/>
        <end position="855"/>
    </location>
</feature>
<dbReference type="InterPro" id="IPR038499">
    <property type="entry name" value="BRO1_sf"/>
</dbReference>
<feature type="domain" description="BRO1" evidence="8">
    <location>
        <begin position="5"/>
        <end position="422"/>
    </location>
</feature>
<feature type="compositionally biased region" description="Pro residues" evidence="7">
    <location>
        <begin position="981"/>
        <end position="992"/>
    </location>
</feature>
<feature type="compositionally biased region" description="Low complexity" evidence="7">
    <location>
        <begin position="1120"/>
        <end position="1197"/>
    </location>
</feature>
<name>A0AAD5TBL9_9FUNG</name>
<feature type="compositionally biased region" description="Low complexity" evidence="7">
    <location>
        <begin position="960"/>
        <end position="980"/>
    </location>
</feature>
<dbReference type="PANTHER" id="PTHR23030">
    <property type="entry name" value="PCD6 INTERACTING PROTEIN-RELATED"/>
    <property type="match status" value="1"/>
</dbReference>
<protein>
    <recommendedName>
        <fullName evidence="5">BRO domain-containing protein 1</fullName>
    </recommendedName>
</protein>
<reference evidence="9" key="1">
    <citation type="submission" date="2020-05" db="EMBL/GenBank/DDBJ databases">
        <title>Phylogenomic resolution of chytrid fungi.</title>
        <authorList>
            <person name="Stajich J.E."/>
            <person name="Amses K."/>
            <person name="Simmons R."/>
            <person name="Seto K."/>
            <person name="Myers J."/>
            <person name="Bonds A."/>
            <person name="Quandt C.A."/>
            <person name="Barry K."/>
            <person name="Liu P."/>
            <person name="Grigoriev I."/>
            <person name="Longcore J.E."/>
            <person name="James T.Y."/>
        </authorList>
    </citation>
    <scope>NUCLEOTIDE SEQUENCE</scope>
    <source>
        <strain evidence="9">JEL0379</strain>
    </source>
</reference>
<feature type="compositionally biased region" description="Low complexity" evidence="7">
    <location>
        <begin position="937"/>
        <end position="948"/>
    </location>
</feature>
<sequence length="1380" mass="150487">MSQSPLLHIPTKRTDEAELLTGAFRTYIANVYQDDPDKYATEIATLYRLRQDTRGAGKDITGRDILYRYYGQLELLDLRFPVDEKNVKILFTWYDAFSQKPTSQYSIAYEKASTIFNIAATCSSIGALQNRSEAEGLKLAFNYFQAAAGLFLYINDNFLHAPSLDLSRDSIKTLHDLMLGQAQECLIENTLLSKKQGALVSKLAAHASSVYQSVADGLSNETIKPQIDRAWIELTKVKVKYFQSMALYHKSIQSELDTKYGDSVAYVTAAEALAKDANKMATAFAGSFPSFSVSTMAPAGTSTSKGHTTAAAAALVEATKVNLTAITERKTVATKDNDMIYHASVPLAEGLPPLPKLNGVKPTSFADLCTNGQADIAKIIGPDIFQKLVPLAVHESASLYSEEKAKLLRGEQARADAANEELQATLESLNLVRTLDKLKQLSKSPTKAQNMAVPDHVHKFIEGVQAAEKSGAPTSELVELLDGFKKTVREVLNEMGLALENEQHECEAMRSKFGDLWTQEPSGKYTAKMREDIRQHRDSFEKGQATDGLLHAGLEESKAIINILRQPRAEVEATFVAQVAAPRRGNQVANLIDGGEDSAGGFGILNEQMMIEKLDGELTRLRALKKERGELVEVLKKQLHDDDISSLLLLNKNKEKEIFHTELSKFKPLQSRLTANLHSHNLHLRDLANDFNKLQASSETIKSIDALEERKAALVKEWERAYYQWTQAKDGLNRGIQFYSSLGDIVESLRATVTDFVNRREQERTQMAKRLEESEAERRQHSLREQLQRLNVAPAATSPGYSPSQQVQSPVARQLQSPADPHPPQPSPAQHQQFPPPQQQQQQQPSTPAQQPASPYTFPVQSPYQQQNYAPQLPSSPPTPAGRQEVQPFAPPPPSPQAGQHSSYPFPPRGAPPSQYQMSGPPPQAQYQAGMPPPAPAQQYQTTAPPQARYQTNAPPPAQHQPAGPHYAQQAQPAASYQPSVPGPEPYRPAPAPQSYSVPGSQQPPGSYALSGAAASPAHLQAGGPAGGYGYQPQAPAPQYGAPRPYQPAPQPCPQEPQYGASGGYQPAGGYPHAQQVPAQAGYGQGGYGPPAAGLPPARRSVDMQRPPAQTLGGPPIPPKAFAGAPAAGRGQQPAYGAPAPAASQYQPQGYQPHAVPSPSSGASAGYQPPQPQGYAQRPPQPQQQEYAQSPYGQPPQQQRPPAPPSTAQRPPQYPPAPQEFVTQQQQYARPQQPQQQAPPPAHHQGYAQQQSPNQHYGAPPPAQQPYAQQPAPPQQLQQQGSYAPQQQQSQQPYSGYGAAPPVAQHQPQPQHGTYGAPPPPQQYAPQQGQYPPQQLQYQQQQQPGPQDYQQQHPQQPQQPQGPAGQQQWNMGHSSGSLLD</sequence>
<dbReference type="EMBL" id="JADGJQ010000125">
    <property type="protein sequence ID" value="KAJ3168116.1"/>
    <property type="molecule type" value="Genomic_DNA"/>
</dbReference>
<evidence type="ECO:0000256" key="6">
    <source>
        <dbReference type="SAM" id="Coils"/>
    </source>
</evidence>
<dbReference type="GO" id="GO:0043328">
    <property type="term" value="P:protein transport to vacuole involved in ubiquitin-dependent protein catabolic process via the multivesicular body sorting pathway"/>
    <property type="evidence" value="ECO:0007669"/>
    <property type="project" value="TreeGrafter"/>
</dbReference>
<feature type="compositionally biased region" description="Polar residues" evidence="7">
    <location>
        <begin position="859"/>
        <end position="870"/>
    </location>
</feature>
<accession>A0AAD5TBL9</accession>
<gene>
    <name evidence="9" type="primary">BRO1</name>
    <name evidence="9" type="ORF">HDU87_001231</name>
</gene>
<dbReference type="Proteomes" id="UP001212152">
    <property type="component" value="Unassembled WGS sequence"/>
</dbReference>
<evidence type="ECO:0000313" key="9">
    <source>
        <dbReference type="EMBL" id="KAJ3168116.1"/>
    </source>
</evidence>
<feature type="compositionally biased region" description="Low complexity" evidence="7">
    <location>
        <begin position="1324"/>
        <end position="1368"/>
    </location>
</feature>
<feature type="compositionally biased region" description="Low complexity" evidence="7">
    <location>
        <begin position="1224"/>
        <end position="1236"/>
    </location>
</feature>
<dbReference type="Gene3D" id="1.20.140.50">
    <property type="entry name" value="alix/aip1 like domains"/>
    <property type="match status" value="1"/>
</dbReference>
<keyword evidence="3" id="KW-0963">Cytoplasm</keyword>
<feature type="compositionally biased region" description="Polar residues" evidence="7">
    <location>
        <begin position="1369"/>
        <end position="1380"/>
    </location>
</feature>
<feature type="compositionally biased region" description="Low complexity" evidence="7">
    <location>
        <begin position="1031"/>
        <end position="1044"/>
    </location>
</feature>
<dbReference type="PANTHER" id="PTHR23030:SF30">
    <property type="entry name" value="TYROSINE-PROTEIN PHOSPHATASE NON-RECEPTOR TYPE 23"/>
    <property type="match status" value="1"/>
</dbReference>
<feature type="compositionally biased region" description="Polar residues" evidence="7">
    <location>
        <begin position="799"/>
        <end position="815"/>
    </location>
</feature>
<feature type="coiled-coil region" evidence="6">
    <location>
        <begin position="757"/>
        <end position="793"/>
    </location>
</feature>
<keyword evidence="10" id="KW-1185">Reference proteome</keyword>
<evidence type="ECO:0000256" key="1">
    <source>
        <dbReference type="ARBA" id="ARBA00004177"/>
    </source>
</evidence>
<feature type="compositionally biased region" description="Polar residues" evidence="7">
    <location>
        <begin position="994"/>
        <end position="1005"/>
    </location>
</feature>
<evidence type="ECO:0000256" key="7">
    <source>
        <dbReference type="SAM" id="MobiDB-lite"/>
    </source>
</evidence>
<comment type="subcellular location">
    <subcellularLocation>
        <location evidence="2">Cytoplasm</location>
    </subcellularLocation>
    <subcellularLocation>
        <location evidence="1">Endosome</location>
    </subcellularLocation>
</comment>
<dbReference type="GO" id="GO:0005768">
    <property type="term" value="C:endosome"/>
    <property type="evidence" value="ECO:0007669"/>
    <property type="project" value="UniProtKB-SubCell"/>
</dbReference>
<evidence type="ECO:0000256" key="2">
    <source>
        <dbReference type="ARBA" id="ARBA00004496"/>
    </source>
</evidence>
<feature type="region of interest" description="Disordered" evidence="7">
    <location>
        <begin position="795"/>
        <end position="1380"/>
    </location>
</feature>
<keyword evidence="4" id="KW-0967">Endosome</keyword>
<dbReference type="Gene3D" id="1.25.40.280">
    <property type="entry name" value="alix/aip1 like domains"/>
    <property type="match status" value="1"/>
</dbReference>
<dbReference type="InterPro" id="IPR004328">
    <property type="entry name" value="BRO1_dom"/>
</dbReference>
<evidence type="ECO:0000256" key="5">
    <source>
        <dbReference type="ARBA" id="ARBA00041284"/>
    </source>
</evidence>